<dbReference type="Proteomes" id="UP000319620">
    <property type="component" value="Segment"/>
</dbReference>
<reference evidence="1 2" key="1">
    <citation type="submission" date="2019-05" db="EMBL/GenBank/DDBJ databases">
        <authorList>
            <person name="Beers A.L."/>
            <person name="Becker A.J."/>
            <person name="Leyhe M.J."/>
            <person name="Li C.M."/>
            <person name="Maas J.R."/>
            <person name="Resendiz-Medina K.E."/>
            <person name="Seggerman F.M."/>
            <person name="Taylor S.B."/>
            <person name="Friedman J.A."/>
            <person name="Miller J.M."/>
            <person name="Peters N.T."/>
            <person name="Boury N.M."/>
            <person name="Garlena R.A."/>
            <person name="Russell D.A."/>
            <person name="Pope W.H."/>
            <person name="Jacobs-Sera D."/>
            <person name="Hatfull G.F."/>
        </authorList>
    </citation>
    <scope>NUCLEOTIDE SEQUENCE [LARGE SCALE GENOMIC DNA]</scope>
</reference>
<dbReference type="Gene3D" id="3.40.30.10">
    <property type="entry name" value="Glutaredoxin"/>
    <property type="match status" value="1"/>
</dbReference>
<protein>
    <recommendedName>
        <fullName evidence="3">NrdH-like glutaredoxin</fullName>
    </recommendedName>
</protein>
<name>A0A4Y6EKX4_9CAUD</name>
<dbReference type="KEGG" id="vg:55618088"/>
<evidence type="ECO:0000313" key="1">
    <source>
        <dbReference type="EMBL" id="QDF15919.1"/>
    </source>
</evidence>
<keyword evidence="2" id="KW-1185">Reference proteome</keyword>
<dbReference type="GeneID" id="55618088"/>
<organism evidence="1 2">
    <name type="scientific">Microbacterium phage Alex44</name>
    <dbReference type="NCBI Taxonomy" id="2590877"/>
    <lineage>
        <taxon>Viruses</taxon>
        <taxon>Duplodnaviria</taxon>
        <taxon>Heunggongvirae</taxon>
        <taxon>Uroviricota</taxon>
        <taxon>Caudoviricetes</taxon>
        <taxon>Eekayvirinae</taxon>
        <taxon>Tinytimothyvirus</taxon>
        <taxon>Tinytimothyvirus alex44</taxon>
    </lineage>
</organism>
<proteinExistence type="predicted"/>
<dbReference type="RefSeq" id="YP_009847690.1">
    <property type="nucleotide sequence ID" value="NC_048778.1"/>
</dbReference>
<gene>
    <name evidence="1" type="primary">9</name>
    <name evidence="1" type="ORF">SEA_ALEX44_9</name>
</gene>
<evidence type="ECO:0008006" key="3">
    <source>
        <dbReference type="Google" id="ProtNLM"/>
    </source>
</evidence>
<dbReference type="EMBL" id="MK894435">
    <property type="protein sequence ID" value="QDF15919.1"/>
    <property type="molecule type" value="Genomic_DNA"/>
</dbReference>
<sequence length="106" mass="12188">MNTPITLWTKPVCQQCYMVKVLLIKELDGRTGVDREDTMRLWYTLVREGKVVEKDLTAEEHREDLEYFKSLGYASAPITEFQGSAVPGFNVAELKDLAHKFKLQHA</sequence>
<evidence type="ECO:0000313" key="2">
    <source>
        <dbReference type="Proteomes" id="UP000319620"/>
    </source>
</evidence>
<accession>A0A4Y6EKX4</accession>